<dbReference type="Pfam" id="PF01795">
    <property type="entry name" value="Methyltransf_5"/>
    <property type="match status" value="1"/>
</dbReference>
<dbReference type="GO" id="GO:0071424">
    <property type="term" value="F:rRNA (cytosine-N4-)-methyltransferase activity"/>
    <property type="evidence" value="ECO:0007669"/>
    <property type="project" value="UniProtKB-UniRule"/>
</dbReference>
<dbReference type="SUPFAM" id="SSF53335">
    <property type="entry name" value="S-adenosyl-L-methionine-dependent methyltransferases"/>
    <property type="match status" value="1"/>
</dbReference>
<dbReference type="SUPFAM" id="SSF81799">
    <property type="entry name" value="Putative methyltransferase TM0872, insert domain"/>
    <property type="match status" value="1"/>
</dbReference>
<dbReference type="GO" id="GO:0005737">
    <property type="term" value="C:cytoplasm"/>
    <property type="evidence" value="ECO:0007669"/>
    <property type="project" value="UniProtKB-SubCell"/>
</dbReference>
<evidence type="ECO:0000256" key="5">
    <source>
        <dbReference type="ARBA" id="ARBA00022691"/>
    </source>
</evidence>
<comment type="catalytic activity">
    <reaction evidence="6">
        <text>cytidine(1402) in 16S rRNA + S-adenosyl-L-methionine = N(4)-methylcytidine(1402) in 16S rRNA + S-adenosyl-L-homocysteine + H(+)</text>
        <dbReference type="Rhea" id="RHEA:42928"/>
        <dbReference type="Rhea" id="RHEA-COMP:10286"/>
        <dbReference type="Rhea" id="RHEA-COMP:10287"/>
        <dbReference type="ChEBI" id="CHEBI:15378"/>
        <dbReference type="ChEBI" id="CHEBI:57856"/>
        <dbReference type="ChEBI" id="CHEBI:59789"/>
        <dbReference type="ChEBI" id="CHEBI:74506"/>
        <dbReference type="ChEBI" id="CHEBI:82748"/>
        <dbReference type="EC" id="2.1.1.199"/>
    </reaction>
</comment>
<feature type="binding site" evidence="6">
    <location>
        <position position="53"/>
    </location>
    <ligand>
        <name>S-adenosyl-L-methionine</name>
        <dbReference type="ChEBI" id="CHEBI:59789"/>
    </ligand>
</feature>
<dbReference type="PIRSF" id="PIRSF004486">
    <property type="entry name" value="MraW"/>
    <property type="match status" value="1"/>
</dbReference>
<evidence type="ECO:0000256" key="2">
    <source>
        <dbReference type="ARBA" id="ARBA00022552"/>
    </source>
</evidence>
<dbReference type="AlphaFoldDB" id="E1YBU6"/>
<proteinExistence type="inferred from homology"/>
<dbReference type="GO" id="GO:0070475">
    <property type="term" value="P:rRNA base methylation"/>
    <property type="evidence" value="ECO:0007669"/>
    <property type="project" value="UniProtKB-UniRule"/>
</dbReference>
<comment type="similarity">
    <text evidence="1 6">Belongs to the methyltransferase superfamily. RsmH family.</text>
</comment>
<feature type="binding site" evidence="6">
    <location>
        <begin position="33"/>
        <end position="35"/>
    </location>
    <ligand>
        <name>S-adenosyl-L-methionine</name>
        <dbReference type="ChEBI" id="CHEBI:59789"/>
    </ligand>
</feature>
<sequence>MHPYHIPVMTKEVIHYLDCKPGKIYADCTIGGSGHAKAICEKIMPNGILVGIDQDKDAIENAKKILFPHLPNIHLFHGNFVNLSEFLLKCNITKVDGIVLDLGLSLHQIDSSKRGFSFKNTEPLDMRMNTDSDINAGNLINKLDEVNLWKLIRDYGEEPWARNIARNIVKARKDCEIKTNAELVKIISDSIPKKIQYKQKIHPATRVFMALRIAVNNELERLSEFMDNVADLLNPEGRLCVLTFHSLEDRIVKQKIREMEKECVCPPNFPKCICNKIKLVRAVNKKAIAPGKEETDINPMARSAKLRVAERI</sequence>
<evidence type="ECO:0000256" key="6">
    <source>
        <dbReference type="HAMAP-Rule" id="MF_01007"/>
    </source>
</evidence>
<feature type="binding site" evidence="6">
    <location>
        <position position="108"/>
    </location>
    <ligand>
        <name>S-adenosyl-L-methionine</name>
        <dbReference type="ChEBI" id="CHEBI:59789"/>
    </ligand>
</feature>
<keyword evidence="4 6" id="KW-0808">Transferase</keyword>
<feature type="binding site" evidence="6">
    <location>
        <position position="101"/>
    </location>
    <ligand>
        <name>S-adenosyl-L-methionine</name>
        <dbReference type="ChEBI" id="CHEBI:59789"/>
    </ligand>
</feature>
<evidence type="ECO:0000256" key="1">
    <source>
        <dbReference type="ARBA" id="ARBA00010396"/>
    </source>
</evidence>
<evidence type="ECO:0000256" key="4">
    <source>
        <dbReference type="ARBA" id="ARBA00022679"/>
    </source>
</evidence>
<keyword evidence="3 6" id="KW-0489">Methyltransferase</keyword>
<dbReference type="PANTHER" id="PTHR11265">
    <property type="entry name" value="S-ADENOSYL-METHYLTRANSFERASE MRAW"/>
    <property type="match status" value="1"/>
</dbReference>
<evidence type="ECO:0000256" key="3">
    <source>
        <dbReference type="ARBA" id="ARBA00022603"/>
    </source>
</evidence>
<dbReference type="EMBL" id="FR695868">
    <property type="protein sequence ID" value="CBX28040.1"/>
    <property type="molecule type" value="Genomic_DNA"/>
</dbReference>
<feature type="binding site" evidence="6">
    <location>
        <position position="80"/>
    </location>
    <ligand>
        <name>S-adenosyl-L-methionine</name>
        <dbReference type="ChEBI" id="CHEBI:59789"/>
    </ligand>
</feature>
<dbReference type="NCBIfam" id="TIGR00006">
    <property type="entry name" value="16S rRNA (cytosine(1402)-N(4))-methyltransferase RsmH"/>
    <property type="match status" value="1"/>
</dbReference>
<dbReference type="InterPro" id="IPR023397">
    <property type="entry name" value="SAM-dep_MeTrfase_MraW_recog"/>
</dbReference>
<dbReference type="HAMAP" id="MF_01007">
    <property type="entry name" value="16SrRNA_methyltr_H"/>
    <property type="match status" value="1"/>
</dbReference>
<dbReference type="Gene3D" id="3.40.50.150">
    <property type="entry name" value="Vaccinia Virus protein VP39"/>
    <property type="match status" value="1"/>
</dbReference>
<gene>
    <name evidence="6" type="primary">rsmH</name>
    <name evidence="7" type="ORF">N47_G33640</name>
</gene>
<dbReference type="EC" id="2.1.1.199" evidence="6"/>
<evidence type="ECO:0000313" key="7">
    <source>
        <dbReference type="EMBL" id="CBX28040.1"/>
    </source>
</evidence>
<protein>
    <recommendedName>
        <fullName evidence="6">Ribosomal RNA small subunit methyltransferase H</fullName>
        <ecNumber evidence="6">2.1.1.199</ecNumber>
    </recommendedName>
    <alternativeName>
        <fullName evidence="6">16S rRNA m(4)C1402 methyltransferase</fullName>
    </alternativeName>
    <alternativeName>
        <fullName evidence="6">rRNA (cytosine-N(4)-)-methyltransferase RsmH</fullName>
    </alternativeName>
</protein>
<name>E1YBU6_9BACT</name>
<dbReference type="PANTHER" id="PTHR11265:SF0">
    <property type="entry name" value="12S RRNA N4-METHYLCYTIDINE METHYLTRANSFERASE"/>
    <property type="match status" value="1"/>
</dbReference>
<dbReference type="InterPro" id="IPR029063">
    <property type="entry name" value="SAM-dependent_MTases_sf"/>
</dbReference>
<dbReference type="InterPro" id="IPR002903">
    <property type="entry name" value="RsmH"/>
</dbReference>
<accession>E1YBU6</accession>
<keyword evidence="6" id="KW-0963">Cytoplasm</keyword>
<keyword evidence="2 6" id="KW-0698">rRNA processing</keyword>
<comment type="function">
    <text evidence="6">Specifically methylates the N4 position of cytidine in position 1402 (C1402) of 16S rRNA.</text>
</comment>
<comment type="subcellular location">
    <subcellularLocation>
        <location evidence="6">Cytoplasm</location>
    </subcellularLocation>
</comment>
<dbReference type="Gene3D" id="1.10.150.170">
    <property type="entry name" value="Putative methyltransferase TM0872, insert domain"/>
    <property type="match status" value="1"/>
</dbReference>
<reference evidence="7" key="1">
    <citation type="journal article" date="2011" name="Environ. Microbiol.">
        <title>Genomic insights into the metabolic potential of the polycyclic aromatic hydrocarbon degrading sulfate-reducing Deltaproteobacterium N47.</title>
        <authorList>
            <person name="Bergmann F."/>
            <person name="Selesi D."/>
            <person name="Weinmaier T."/>
            <person name="Tischler P."/>
            <person name="Rattei T."/>
            <person name="Meckenstock R.U."/>
        </authorList>
    </citation>
    <scope>NUCLEOTIDE SEQUENCE</scope>
</reference>
<keyword evidence="5 6" id="KW-0949">S-adenosyl-L-methionine</keyword>
<organism evidence="7">
    <name type="scientific">uncultured Desulfobacterium sp</name>
    <dbReference type="NCBI Taxonomy" id="201089"/>
    <lineage>
        <taxon>Bacteria</taxon>
        <taxon>Pseudomonadati</taxon>
        <taxon>Thermodesulfobacteriota</taxon>
        <taxon>Desulfobacteria</taxon>
        <taxon>Desulfobacterales</taxon>
        <taxon>Desulfobacteriaceae</taxon>
        <taxon>Desulfobacterium</taxon>
        <taxon>environmental samples</taxon>
    </lineage>
</organism>